<dbReference type="OrthoDB" id="1151166at2"/>
<keyword evidence="3" id="KW-0675">Receptor</keyword>
<dbReference type="Pfam" id="PF13715">
    <property type="entry name" value="CarbopepD_reg_2"/>
    <property type="match status" value="1"/>
</dbReference>
<dbReference type="InterPro" id="IPR039426">
    <property type="entry name" value="TonB-dep_rcpt-like"/>
</dbReference>
<dbReference type="AlphaFoldDB" id="A0A1H5ZIZ7"/>
<evidence type="ECO:0000313" key="3">
    <source>
        <dbReference type="EMBL" id="SEG35745.1"/>
    </source>
</evidence>
<dbReference type="Gene3D" id="2.170.130.10">
    <property type="entry name" value="TonB-dependent receptor, plug domain"/>
    <property type="match status" value="1"/>
</dbReference>
<organism evidence="3 4">
    <name type="scientific">Sphingobacterium lactis</name>
    <dbReference type="NCBI Taxonomy" id="797291"/>
    <lineage>
        <taxon>Bacteria</taxon>
        <taxon>Pseudomonadati</taxon>
        <taxon>Bacteroidota</taxon>
        <taxon>Sphingobacteriia</taxon>
        <taxon>Sphingobacteriales</taxon>
        <taxon>Sphingobacteriaceae</taxon>
        <taxon>Sphingobacterium</taxon>
    </lineage>
</organism>
<keyword evidence="1" id="KW-0732">Signal</keyword>
<accession>A0A1H5ZIZ7</accession>
<keyword evidence="4" id="KW-1185">Reference proteome</keyword>
<evidence type="ECO:0000256" key="1">
    <source>
        <dbReference type="ARBA" id="ARBA00022729"/>
    </source>
</evidence>
<evidence type="ECO:0000259" key="2">
    <source>
        <dbReference type="Pfam" id="PF07715"/>
    </source>
</evidence>
<dbReference type="PANTHER" id="PTHR30069:SF29">
    <property type="entry name" value="HEMOGLOBIN AND HEMOGLOBIN-HAPTOGLOBIN-BINDING PROTEIN 1-RELATED"/>
    <property type="match status" value="1"/>
</dbReference>
<name>A0A1H5ZIZ7_9SPHI</name>
<dbReference type="Proteomes" id="UP000236731">
    <property type="component" value="Unassembled WGS sequence"/>
</dbReference>
<reference evidence="4" key="1">
    <citation type="submission" date="2016-10" db="EMBL/GenBank/DDBJ databases">
        <authorList>
            <person name="Varghese N."/>
            <person name="Submissions S."/>
        </authorList>
    </citation>
    <scope>NUCLEOTIDE SEQUENCE [LARGE SCALE GENOMIC DNA]</scope>
    <source>
        <strain evidence="4">DSM 22361</strain>
    </source>
</reference>
<evidence type="ECO:0000313" key="4">
    <source>
        <dbReference type="Proteomes" id="UP000236731"/>
    </source>
</evidence>
<proteinExistence type="predicted"/>
<protein>
    <submittedName>
        <fullName evidence="3">TonB-dependent Receptor Plug Domain</fullName>
    </submittedName>
</protein>
<dbReference type="Pfam" id="PF07715">
    <property type="entry name" value="Plug"/>
    <property type="match status" value="1"/>
</dbReference>
<dbReference type="InterPro" id="IPR037066">
    <property type="entry name" value="Plug_dom_sf"/>
</dbReference>
<dbReference type="Gene3D" id="2.60.40.1120">
    <property type="entry name" value="Carboxypeptidase-like, regulatory domain"/>
    <property type="match status" value="1"/>
</dbReference>
<dbReference type="GO" id="GO:0044718">
    <property type="term" value="P:siderophore transmembrane transport"/>
    <property type="evidence" value="ECO:0007669"/>
    <property type="project" value="TreeGrafter"/>
</dbReference>
<dbReference type="EMBL" id="FNUT01000007">
    <property type="protein sequence ID" value="SEG35745.1"/>
    <property type="molecule type" value="Genomic_DNA"/>
</dbReference>
<dbReference type="InterPro" id="IPR012910">
    <property type="entry name" value="Plug_dom"/>
</dbReference>
<gene>
    <name evidence="3" type="ORF">SAMN05421877_1079</name>
</gene>
<sequence length="922" mass="104541">MLRNIYIVFVFFFIPYFALAQQFDIRGTVKDSKGVGLSNVNIDILGNASVHVLTDEQGQFSINDLQAGVYQLRFSHVGFKSIIRKVSLDQDQEIQVIFSQQGINIDEVYVTGRESRNISTSTIITKDAMQHLQPSSFTDILELLPGGRSIDPQLSTVNGINLRTPQGHASSYTTGSLGTQFSIDGMLLNSQSMIDPTAGLGLGAGTENSGRIPSAIGVDMRTINTDNISSVEIIRGIPSVEYGNLTSGVVLVERTKGYEPWSLRIKADGFSKIVSLGKGIDLRGYKVNFDADYLDSKADVTNIYNSFRRLNGSFRGEKVWDLAPYRLTWGHQLNVRSTIDNERFDPDNDLSKTDRYKNAVRNISFGNTLKIHAKKPQAIFRSASLAINLNAGSNQINMDRFVSYGTGSVEQNSMVAGSHEVAFIQNNYVGNLQVDSRPIDFNVKVMGNWLLDFLVKHQVKSGIDYLYTKNIGDGQRYDPKYPISSIVSTRPRAFHTIPAMSNLSAFLEDRFFIPMNNFRFENSVGLRAFTLTNLDPKYAIAGKIYVEPRYNGRLHLPQMNVFGKKLKSNVFGGYGVQTLAPTQNYLYPNLNYRDISELIYFHNNPDYRLAWANTVITDPTNFNLNPARNRKWELGAQLDLEGNFLSINYFNEFMNSGFRSENMPNAESYRKYIVESVDPATLTAKPSITDFAYRDQAEYLTTTRMTNGSRTEKQGIEYQFSSKRISGINTRFTVNGAWFLTKHRNEMPVAEVMSANVITEDNKVRQYYALYANGNTGGRYESFNTNLTADSFLPKLGLNLSLTLQSMWFDADKTLYRDNLPIGYYDIEGIYHVYTAADQQDPILRNFDRKIDPYIYNNFREPIDLRVNLKATKVIKERIRVSMFVNKLFVYAPNYYQYGNLFLRENSAQHTPYFGMEVNIKI</sequence>
<dbReference type="GO" id="GO:0009279">
    <property type="term" value="C:cell outer membrane"/>
    <property type="evidence" value="ECO:0007669"/>
    <property type="project" value="TreeGrafter"/>
</dbReference>
<dbReference type="SUPFAM" id="SSF56935">
    <property type="entry name" value="Porins"/>
    <property type="match status" value="1"/>
</dbReference>
<dbReference type="InterPro" id="IPR008969">
    <property type="entry name" value="CarboxyPept-like_regulatory"/>
</dbReference>
<dbReference type="PANTHER" id="PTHR30069">
    <property type="entry name" value="TONB-DEPENDENT OUTER MEMBRANE RECEPTOR"/>
    <property type="match status" value="1"/>
</dbReference>
<feature type="domain" description="TonB-dependent receptor plug" evidence="2">
    <location>
        <begin position="119"/>
        <end position="248"/>
    </location>
</feature>
<dbReference type="SUPFAM" id="SSF49464">
    <property type="entry name" value="Carboxypeptidase regulatory domain-like"/>
    <property type="match status" value="1"/>
</dbReference>
<dbReference type="GO" id="GO:0015344">
    <property type="term" value="F:siderophore uptake transmembrane transporter activity"/>
    <property type="evidence" value="ECO:0007669"/>
    <property type="project" value="TreeGrafter"/>
</dbReference>